<name>A0AAD9T1N8_9HELO</name>
<feature type="compositionally biased region" description="Pro residues" evidence="1">
    <location>
        <begin position="198"/>
        <end position="208"/>
    </location>
</feature>
<feature type="compositionally biased region" description="Polar residues" evidence="1">
    <location>
        <begin position="171"/>
        <end position="187"/>
    </location>
</feature>
<feature type="compositionally biased region" description="Low complexity" evidence="1">
    <location>
        <begin position="117"/>
        <end position="130"/>
    </location>
</feature>
<protein>
    <submittedName>
        <fullName evidence="2">Uncharacterized protein</fullName>
    </submittedName>
</protein>
<feature type="region of interest" description="Disordered" evidence="1">
    <location>
        <begin position="80"/>
        <end position="146"/>
    </location>
</feature>
<sequence length="368" mass="39855">MTMKSSRRAPHDRPSSAKVGTTTCSKGHLHSAWNTTGVLRIAKCESVCGFCQKETKTAANLRKHVAIHIRNEGLDLSIAEGSSGRGRLEMPQTPSSQAPPCSVHRDRSSSYLSRQASTSTTTSTSASTSHSDSDSMDTDPSLPYNRSYLPPASDAFSPSAVLMSMATHSHSHPTYTLSASTSPTPYQNPAAGYSHPPTYTPPPPPPSHPHPHPHPHSNPPSPFPLSSAGLTSSLPPQPPPQSLPLPHTTALHQSPSASHAHADPFKSLRAQNLAMRYAWTAIPSSEGFRILDVCKSLSSAHTHLGPADVRVPCYNRETIYDEEWQAHMKDVHGVFLLWPETWMKRVEVLDLTAWGDDIGALNGVLMEN</sequence>
<keyword evidence="3" id="KW-1185">Reference proteome</keyword>
<reference evidence="2" key="1">
    <citation type="submission" date="2023-06" db="EMBL/GenBank/DDBJ databases">
        <title>Draft genome of Marssonina rosae.</title>
        <authorList>
            <person name="Cheng Q."/>
        </authorList>
    </citation>
    <scope>NUCLEOTIDE SEQUENCE</scope>
    <source>
        <strain evidence="2">R4</strain>
    </source>
</reference>
<evidence type="ECO:0000313" key="2">
    <source>
        <dbReference type="EMBL" id="KAK2627626.1"/>
    </source>
</evidence>
<dbReference type="Proteomes" id="UP001285354">
    <property type="component" value="Unassembled WGS sequence"/>
</dbReference>
<feature type="region of interest" description="Disordered" evidence="1">
    <location>
        <begin position="1"/>
        <end position="25"/>
    </location>
</feature>
<dbReference type="AlphaFoldDB" id="A0AAD9T1N8"/>
<dbReference type="EMBL" id="JAUBYV010000004">
    <property type="protein sequence ID" value="KAK2627626.1"/>
    <property type="molecule type" value="Genomic_DNA"/>
</dbReference>
<accession>A0AAD9T1N8</accession>
<gene>
    <name evidence="2" type="ORF">QTJ16_003592</name>
</gene>
<organism evidence="2 3">
    <name type="scientific">Diplocarpon rosae</name>
    <dbReference type="NCBI Taxonomy" id="946125"/>
    <lineage>
        <taxon>Eukaryota</taxon>
        <taxon>Fungi</taxon>
        <taxon>Dikarya</taxon>
        <taxon>Ascomycota</taxon>
        <taxon>Pezizomycotina</taxon>
        <taxon>Leotiomycetes</taxon>
        <taxon>Helotiales</taxon>
        <taxon>Drepanopezizaceae</taxon>
        <taxon>Diplocarpon</taxon>
    </lineage>
</organism>
<comment type="caution">
    <text evidence="2">The sequence shown here is derived from an EMBL/GenBank/DDBJ whole genome shotgun (WGS) entry which is preliminary data.</text>
</comment>
<evidence type="ECO:0000256" key="1">
    <source>
        <dbReference type="SAM" id="MobiDB-lite"/>
    </source>
</evidence>
<feature type="region of interest" description="Disordered" evidence="1">
    <location>
        <begin position="171"/>
        <end position="262"/>
    </location>
</feature>
<evidence type="ECO:0000313" key="3">
    <source>
        <dbReference type="Proteomes" id="UP001285354"/>
    </source>
</evidence>
<proteinExistence type="predicted"/>